<dbReference type="GO" id="GO:0003677">
    <property type="term" value="F:DNA binding"/>
    <property type="evidence" value="ECO:0007669"/>
    <property type="project" value="InterPro"/>
</dbReference>
<dbReference type="InterPro" id="IPR027417">
    <property type="entry name" value="P-loop_NTPase"/>
</dbReference>
<name>A0A7X5RJP4_9ALTE</name>
<dbReference type="Gene3D" id="3.40.50.300">
    <property type="entry name" value="P-loop containing nucleotide triphosphate hydrolases"/>
    <property type="match status" value="2"/>
</dbReference>
<dbReference type="GO" id="GO:0016787">
    <property type="term" value="F:hydrolase activity"/>
    <property type="evidence" value="ECO:0007669"/>
    <property type="project" value="InterPro"/>
</dbReference>
<dbReference type="EMBL" id="JAAAWN010000003">
    <property type="protein sequence ID" value="NDV90123.1"/>
    <property type="molecule type" value="Genomic_DNA"/>
</dbReference>
<evidence type="ECO:0000256" key="1">
    <source>
        <dbReference type="SAM" id="Coils"/>
    </source>
</evidence>
<dbReference type="RefSeq" id="WP_163083724.1">
    <property type="nucleotide sequence ID" value="NZ_JAAAWN010000003.1"/>
</dbReference>
<dbReference type="Proteomes" id="UP000470213">
    <property type="component" value="Unassembled WGS sequence"/>
</dbReference>
<dbReference type="PANTHER" id="PTHR47396">
    <property type="entry name" value="TYPE I RESTRICTION ENZYME ECOKI R PROTEIN"/>
    <property type="match status" value="1"/>
</dbReference>
<keyword evidence="3" id="KW-0067">ATP-binding</keyword>
<dbReference type="GO" id="GO:0005829">
    <property type="term" value="C:cytosol"/>
    <property type="evidence" value="ECO:0007669"/>
    <property type="project" value="TreeGrafter"/>
</dbReference>
<evidence type="ECO:0000313" key="4">
    <source>
        <dbReference type="Proteomes" id="UP000470213"/>
    </source>
</evidence>
<proteinExistence type="predicted"/>
<gene>
    <name evidence="3" type="ORF">GTH32_02800</name>
</gene>
<keyword evidence="3" id="KW-0347">Helicase</keyword>
<protein>
    <submittedName>
        <fullName evidence="3">DEAD/DEAH box helicase family protein</fullName>
    </submittedName>
</protein>
<dbReference type="CDD" id="cd18785">
    <property type="entry name" value="SF2_C"/>
    <property type="match status" value="1"/>
</dbReference>
<keyword evidence="3" id="KW-0378">Hydrolase</keyword>
<evidence type="ECO:0000259" key="2">
    <source>
        <dbReference type="Pfam" id="PF04851"/>
    </source>
</evidence>
<dbReference type="GO" id="GO:0004386">
    <property type="term" value="F:helicase activity"/>
    <property type="evidence" value="ECO:0007669"/>
    <property type="project" value="UniProtKB-KW"/>
</dbReference>
<dbReference type="InterPro" id="IPR006935">
    <property type="entry name" value="Helicase/UvrB_N"/>
</dbReference>
<dbReference type="PANTHER" id="PTHR47396:SF1">
    <property type="entry name" value="ATP-DEPENDENT HELICASE IRC3-RELATED"/>
    <property type="match status" value="1"/>
</dbReference>
<reference evidence="3 4" key="1">
    <citation type="submission" date="2020-01" db="EMBL/GenBank/DDBJ databases">
        <authorList>
            <person name="Chen J."/>
            <person name="Zhu S."/>
            <person name="Yang J."/>
        </authorList>
    </citation>
    <scope>NUCLEOTIDE SEQUENCE [LARGE SCALE GENOMIC DNA]</scope>
    <source>
        <strain evidence="3 4">345S023</strain>
    </source>
</reference>
<feature type="coiled-coil region" evidence="1">
    <location>
        <begin position="653"/>
        <end position="680"/>
    </location>
</feature>
<dbReference type="AlphaFoldDB" id="A0A7X5RJP4"/>
<sequence>MKFTLKDYQTEAVADVIKNLHKAKKRWHEDTDTQAFSLTATTGAGKTVMAAAVFEALFYGEDDFDFEPDPTATVIWFSDDPSLNEQTRFRLLEASDKLNFSDLVVVENTFSFERFEPGKIYFLNTQKLSKNSLLVRGYDPDAEEAKTGQGNLLSQAKPDLRSHTIWEVLKNTIEDSQLTLYLVLDEAHRGMGATASDASKKSTVVKRLINGAGSVPAIPIVWGISATVERFTQAMQVAQGRTLLPNVEVDSKRVQDSGLLKDTIVLDIPDETGQFDTVLLRRGADKLRESTEAWQTYCEAEGLKAVVPLMVLQVPNKPNLNDLGNALDTLFEHWPELKSSNIAHVFGERTNLKLGNHTVFYTEPQRVQDEQEIKILLAKDAISTGWDCPRAEVMVSFRPAKDKTHITQLLGRMVRTPLARRIPGNERLNAVHCLLPFYDKNNVKAVADSLMHGGGSDSEPTMHGRRVLINPVNLEPNPSIKDDVWNSFTNLPSQLLPQRVAKPVKRLTALAHELAQDNLLPDAGKKAHSEMHKVLDAAFVRFKDEISTARKEVLTVEGVSLRSNLCDKKMSFDQFVEQADFAVIEDAFKRAARFLSPDLSRTYAEHLADNNEDAYDREEALLDSHTDIAALGLVHEVTENLNKEADDLTVKWLDKYRVEIRNLSDERQDVYRQIKEMSKEPQDNDILKPRAWMLPTTALEVDGSETPLPTYSSHLMSDDKGLFPVELNQWELKVLETEMSRPGFESWYRNPDRASQDSLAIAFMEADEYKLLRPDFIFFVRKPDGSIGVDIVDPHGIHLSDALPKLRGLAKYAENHKSIFRRIESIADPTNKGQFRLLDLTVPKVREAIFTATDAKSLFNSEVAEDYQTI</sequence>
<accession>A0A7X5RJP4</accession>
<dbReference type="SUPFAM" id="SSF52540">
    <property type="entry name" value="P-loop containing nucleoside triphosphate hydrolases"/>
    <property type="match status" value="2"/>
</dbReference>
<dbReference type="GO" id="GO:0005524">
    <property type="term" value="F:ATP binding"/>
    <property type="evidence" value="ECO:0007669"/>
    <property type="project" value="InterPro"/>
</dbReference>
<dbReference type="Pfam" id="PF04851">
    <property type="entry name" value="ResIII"/>
    <property type="match status" value="1"/>
</dbReference>
<comment type="caution">
    <text evidence="3">The sequence shown here is derived from an EMBL/GenBank/DDBJ whole genome shotgun (WGS) entry which is preliminary data.</text>
</comment>
<keyword evidence="1" id="KW-0175">Coiled coil</keyword>
<keyword evidence="3" id="KW-0547">Nucleotide-binding</keyword>
<keyword evidence="4" id="KW-1185">Reference proteome</keyword>
<dbReference type="InterPro" id="IPR050742">
    <property type="entry name" value="Helicase_Restrict-Modif_Enz"/>
</dbReference>
<organism evidence="3 4">
    <name type="scientific">Alteromonas profundi</name>
    <dbReference type="NCBI Taxonomy" id="2696062"/>
    <lineage>
        <taxon>Bacteria</taxon>
        <taxon>Pseudomonadati</taxon>
        <taxon>Pseudomonadota</taxon>
        <taxon>Gammaproteobacteria</taxon>
        <taxon>Alteromonadales</taxon>
        <taxon>Alteromonadaceae</taxon>
        <taxon>Alteromonas/Salinimonas group</taxon>
        <taxon>Alteromonas</taxon>
    </lineage>
</organism>
<feature type="domain" description="Helicase/UvrB N-terminal" evidence="2">
    <location>
        <begin position="3"/>
        <end position="193"/>
    </location>
</feature>
<evidence type="ECO:0000313" key="3">
    <source>
        <dbReference type="EMBL" id="NDV90123.1"/>
    </source>
</evidence>